<gene>
    <name evidence="4" type="ORF">PHYBLDRAFT_107123</name>
</gene>
<organism evidence="4 5">
    <name type="scientific">Phycomyces blakesleeanus (strain ATCC 8743b / DSM 1359 / FGSC 10004 / NBRC 33097 / NRRL 1555)</name>
    <dbReference type="NCBI Taxonomy" id="763407"/>
    <lineage>
        <taxon>Eukaryota</taxon>
        <taxon>Fungi</taxon>
        <taxon>Fungi incertae sedis</taxon>
        <taxon>Mucoromycota</taxon>
        <taxon>Mucoromycotina</taxon>
        <taxon>Mucoromycetes</taxon>
        <taxon>Mucorales</taxon>
        <taxon>Phycomycetaceae</taxon>
        <taxon>Phycomyces</taxon>
    </lineage>
</organism>
<feature type="compositionally biased region" description="Polar residues" evidence="1">
    <location>
        <begin position="174"/>
        <end position="194"/>
    </location>
</feature>
<dbReference type="InterPro" id="IPR027842">
    <property type="entry name" value="HAM1-like_C"/>
</dbReference>
<dbReference type="InParanoid" id="A0A167PR16"/>
<dbReference type="Proteomes" id="UP000077315">
    <property type="component" value="Unassembled WGS sequence"/>
</dbReference>
<dbReference type="OrthoDB" id="19394at2759"/>
<feature type="domain" description="HAM1-like N-terminal" evidence="3">
    <location>
        <begin position="2"/>
        <end position="152"/>
    </location>
</feature>
<evidence type="ECO:0000313" key="4">
    <source>
        <dbReference type="EMBL" id="OAD78377.1"/>
    </source>
</evidence>
<dbReference type="STRING" id="763407.A0A167PR16"/>
<accession>A0A167PR16</accession>
<dbReference type="VEuPathDB" id="FungiDB:PHYBLDRAFT_107123"/>
<proteinExistence type="predicted"/>
<dbReference type="RefSeq" id="XP_018296417.1">
    <property type="nucleotide sequence ID" value="XM_018427978.1"/>
</dbReference>
<evidence type="ECO:0000313" key="5">
    <source>
        <dbReference type="Proteomes" id="UP000077315"/>
    </source>
</evidence>
<dbReference type="GO" id="GO:0008289">
    <property type="term" value="F:lipid binding"/>
    <property type="evidence" value="ECO:0007669"/>
    <property type="project" value="InterPro"/>
</dbReference>
<dbReference type="PANTHER" id="PTHR31138:SF1">
    <property type="entry name" value="PDZ DOMAIN-CONTAINING PROTEIN"/>
    <property type="match status" value="1"/>
</dbReference>
<protein>
    <submittedName>
        <fullName evidence="4">Uncharacterized protein</fullName>
    </submittedName>
</protein>
<evidence type="ECO:0000259" key="2">
    <source>
        <dbReference type="Pfam" id="PF14613"/>
    </source>
</evidence>
<name>A0A167PR16_PHYB8</name>
<dbReference type="InterPro" id="IPR017943">
    <property type="entry name" value="Bactericidal_perm-incr_a/b_dom"/>
</dbReference>
<evidence type="ECO:0000256" key="1">
    <source>
        <dbReference type="SAM" id="MobiDB-lite"/>
    </source>
</evidence>
<reference evidence="5" key="1">
    <citation type="submission" date="2015-06" db="EMBL/GenBank/DDBJ databases">
        <title>Expansion of signal transduction pathways in fungi by whole-genome duplication.</title>
        <authorList>
            <consortium name="DOE Joint Genome Institute"/>
            <person name="Corrochano L.M."/>
            <person name="Kuo A."/>
            <person name="Marcet-Houben M."/>
            <person name="Polaino S."/>
            <person name="Salamov A."/>
            <person name="Villalobos J.M."/>
            <person name="Alvarez M.I."/>
            <person name="Avalos J."/>
            <person name="Benito E.P."/>
            <person name="Benoit I."/>
            <person name="Burger G."/>
            <person name="Camino L.P."/>
            <person name="Canovas D."/>
            <person name="Cerda-Olmedo E."/>
            <person name="Cheng J.-F."/>
            <person name="Dominguez A."/>
            <person name="Elias M."/>
            <person name="Eslava A.P."/>
            <person name="Glaser F."/>
            <person name="Grimwood J."/>
            <person name="Gutierrez G."/>
            <person name="Heitman J."/>
            <person name="Henrissat B."/>
            <person name="Iturriaga E.A."/>
            <person name="Lang B.F."/>
            <person name="Lavin J.L."/>
            <person name="Lee S."/>
            <person name="Li W."/>
            <person name="Lindquist E."/>
            <person name="Lopez-Garcia S."/>
            <person name="Luque E.M."/>
            <person name="Marcos A.T."/>
            <person name="Martin J."/>
            <person name="McCluskey K."/>
            <person name="Medina H.R."/>
            <person name="Miralles-Duran A."/>
            <person name="Miyazaki A."/>
            <person name="Munoz-Torres E."/>
            <person name="Oguiza J.A."/>
            <person name="Ohm R."/>
            <person name="Olmedo M."/>
            <person name="Orejas M."/>
            <person name="Ortiz-Castellanos L."/>
            <person name="Pisabarro A.G."/>
            <person name="Rodriguez-Romero J."/>
            <person name="Ruiz-Herrera J."/>
            <person name="Ruiz-Vazquez R."/>
            <person name="Sanz C."/>
            <person name="Schackwitz W."/>
            <person name="Schmutz J."/>
            <person name="Shahriari M."/>
            <person name="Shelest E."/>
            <person name="Silva-Franco F."/>
            <person name="Soanes D."/>
            <person name="Syed K."/>
            <person name="Tagua V.G."/>
            <person name="Talbot N.J."/>
            <person name="Thon M."/>
            <person name="De vries R.P."/>
            <person name="Wiebenga A."/>
            <person name="Yadav J.S."/>
            <person name="Braun E.L."/>
            <person name="Baker S."/>
            <person name="Garre V."/>
            <person name="Horwitz B."/>
            <person name="Torres-Martinez S."/>
            <person name="Idnurm A."/>
            <person name="Herrera-Estrella A."/>
            <person name="Gabaldon T."/>
            <person name="Grigoriev I.V."/>
        </authorList>
    </citation>
    <scope>NUCLEOTIDE SEQUENCE [LARGE SCALE GENOMIC DNA]</scope>
    <source>
        <strain evidence="5">NRRL 1555(-)</strain>
    </source>
</reference>
<dbReference type="Pfam" id="PF19343">
    <property type="entry name" value="HAM1_N"/>
    <property type="match status" value="2"/>
</dbReference>
<dbReference type="Gene3D" id="3.15.10.10">
    <property type="entry name" value="Bactericidal permeability-increasing protein, domain 1"/>
    <property type="match status" value="1"/>
</dbReference>
<feature type="region of interest" description="Disordered" evidence="1">
    <location>
        <begin position="174"/>
        <end position="209"/>
    </location>
</feature>
<feature type="domain" description="HAM1-like C-terminal" evidence="2">
    <location>
        <begin position="556"/>
        <end position="600"/>
    </location>
</feature>
<dbReference type="InterPro" id="IPR045967">
    <property type="entry name" value="HAM1-like_N"/>
</dbReference>
<dbReference type="GeneID" id="28988884"/>
<sequence length="604" mass="69401">MRQGRLPHNTEIDSFLERLINSPSIHSRQHLMSPDGKRLLRDFQELVTTIRKAVAVKNKNELFQSFVYHLHAMDNPVTKGKYIIQNTNQVSLLLTTSVLSGANATIRIAKLVLLNGEFRDVLNELIAIVQEVFGDAANKASESLQQAGNNLNSQAQHLGDRAQEMADPDRQNRYKNNLKQQTSQKGRQYQQQALEQARLHHERSKQYARDKFPPEKVDDIIRRLKVVLAEVQRNPDYQYAINTILRLFSTWSHRAMDMSQETAKTTAGTGQTFRSDKNWSQAEQEIKTIIEAWAQGKSLDHLVHSVRDIISDIKNDPALRKYYDEVIFYIHRLLKEPAYVVEDRSTEDGRALIETGRNFTQHRYRNHTNALMDEIRSYTRAMAKDPISMELHLRTKAIHQDLWFDEQGNPAFKPQLINDMRLTLLPALFEQIKYVPIPRIEYSDKQFDVVVENVILAGDTLLPNFFDVKLESYSKFSPSEDTKDTGRQSVFIKMSEIQAVIEDVVFSYNKKSGFPKLSDRGIAALEIGGKGIDVSLKLTSTNDPKHMYKVNSCRCRIDNLKVTVKDSNHDLMYKAMHPMVIGIVRKQIARAIENKIIELLELGD</sequence>
<keyword evidence="5" id="KW-1185">Reference proteome</keyword>
<evidence type="ECO:0000259" key="3">
    <source>
        <dbReference type="Pfam" id="PF19343"/>
    </source>
</evidence>
<feature type="non-terminal residue" evidence="4">
    <location>
        <position position="604"/>
    </location>
</feature>
<dbReference type="PANTHER" id="PTHR31138">
    <property type="entry name" value="CHROMOSOME 19, WHOLE GENOME SHOTGUN SEQUENCE"/>
    <property type="match status" value="1"/>
</dbReference>
<dbReference type="Pfam" id="PF14613">
    <property type="entry name" value="HAM1_C"/>
    <property type="match status" value="1"/>
</dbReference>
<dbReference type="SUPFAM" id="SSF55394">
    <property type="entry name" value="Bactericidal permeability-increasing protein, BPI"/>
    <property type="match status" value="1"/>
</dbReference>
<dbReference type="EMBL" id="KV440973">
    <property type="protein sequence ID" value="OAD78377.1"/>
    <property type="molecule type" value="Genomic_DNA"/>
</dbReference>
<feature type="domain" description="HAM1-like N-terminal" evidence="3">
    <location>
        <begin position="153"/>
        <end position="542"/>
    </location>
</feature>
<dbReference type="AlphaFoldDB" id="A0A167PR16"/>